<sequence>MKKINILCVIGLMNTGGVESVMMNYYERFDKTKFSITFLTSSNSKDIPYGWLDKNGIEIIVVDVFKNKIKTFFTFIEIFKRLNIDIIHSNVSNLFIFLAAFLCRVKVRVIHSHLFMENKYKTIKNKINIYTTNHLATTYIACGKAAGRDMFANKDFTYVKNAININKFIFNAKEKYEISKKLNLDGMIVFGCVARFEEQKNHKFLLQVFNCINHYIQNSHLLLVGDGILRQDLEKQAKELNLIQNISFVGNVVNPEIYYSAMDCFLLTSFFEGFPVVLVEAQTNGLKCFVSDKVSREVKILDSFEFVSLNYDSKFWAKKILFSYKTTKFKRYENSVEKIKQQGFDIDIESKRLQDLYLELIK</sequence>
<evidence type="ECO:0000259" key="1">
    <source>
        <dbReference type="Pfam" id="PF00534"/>
    </source>
</evidence>
<dbReference type="Gene3D" id="3.40.50.2000">
    <property type="entry name" value="Glycogen Phosphorylase B"/>
    <property type="match status" value="2"/>
</dbReference>
<dbReference type="Proteomes" id="UP000254920">
    <property type="component" value="Unassembled WGS sequence"/>
</dbReference>
<accession>A0A381DIR7</accession>
<evidence type="ECO:0000313" key="3">
    <source>
        <dbReference type="EMBL" id="SUX10535.1"/>
    </source>
</evidence>
<keyword evidence="4" id="KW-1185">Reference proteome</keyword>
<dbReference type="Pfam" id="PF13439">
    <property type="entry name" value="Glyco_transf_4"/>
    <property type="match status" value="1"/>
</dbReference>
<dbReference type="Pfam" id="PF00534">
    <property type="entry name" value="Glycos_transf_1"/>
    <property type="match status" value="1"/>
</dbReference>
<dbReference type="OrthoDB" id="6286688at2"/>
<name>A0A381DIR7_9BACT</name>
<evidence type="ECO:0000259" key="2">
    <source>
        <dbReference type="Pfam" id="PF13439"/>
    </source>
</evidence>
<dbReference type="SUPFAM" id="SSF53756">
    <property type="entry name" value="UDP-Glycosyltransferase/glycogen phosphorylase"/>
    <property type="match status" value="1"/>
</dbReference>
<gene>
    <name evidence="3" type="primary">tagF_1</name>
    <name evidence="3" type="ORF">NCTC12475_00732</name>
</gene>
<dbReference type="InterPro" id="IPR028098">
    <property type="entry name" value="Glyco_trans_4-like_N"/>
</dbReference>
<dbReference type="PANTHER" id="PTHR45947:SF3">
    <property type="entry name" value="SULFOQUINOVOSYL TRANSFERASE SQD2"/>
    <property type="match status" value="1"/>
</dbReference>
<dbReference type="InterPro" id="IPR001296">
    <property type="entry name" value="Glyco_trans_1"/>
</dbReference>
<dbReference type="RefSeq" id="WP_089182929.1">
    <property type="nucleotide sequence ID" value="NZ_CP043427.1"/>
</dbReference>
<dbReference type="AlphaFoldDB" id="A0A381DIR7"/>
<organism evidence="3 4">
    <name type="scientific">Campylobacter sputorum subsp. sputorum</name>
    <dbReference type="NCBI Taxonomy" id="32024"/>
    <lineage>
        <taxon>Bacteria</taxon>
        <taxon>Pseudomonadati</taxon>
        <taxon>Campylobacterota</taxon>
        <taxon>Epsilonproteobacteria</taxon>
        <taxon>Campylobacterales</taxon>
        <taxon>Campylobacteraceae</taxon>
        <taxon>Campylobacter</taxon>
    </lineage>
</organism>
<dbReference type="InterPro" id="IPR050194">
    <property type="entry name" value="Glycosyltransferase_grp1"/>
</dbReference>
<protein>
    <submittedName>
        <fullName evidence="3">Putative CDP glycerol glycerophosphotransferase</fullName>
    </submittedName>
</protein>
<proteinExistence type="predicted"/>
<feature type="domain" description="Glycosyltransferase subfamily 4-like N-terminal" evidence="2">
    <location>
        <begin position="16"/>
        <end position="152"/>
    </location>
</feature>
<keyword evidence="3" id="KW-0808">Transferase</keyword>
<dbReference type="GO" id="GO:0016757">
    <property type="term" value="F:glycosyltransferase activity"/>
    <property type="evidence" value="ECO:0007669"/>
    <property type="project" value="InterPro"/>
</dbReference>
<evidence type="ECO:0000313" key="4">
    <source>
        <dbReference type="Proteomes" id="UP000254920"/>
    </source>
</evidence>
<dbReference type="EMBL" id="UFVD01000001">
    <property type="protein sequence ID" value="SUX10535.1"/>
    <property type="molecule type" value="Genomic_DNA"/>
</dbReference>
<feature type="domain" description="Glycosyl transferase family 1" evidence="1">
    <location>
        <begin position="177"/>
        <end position="325"/>
    </location>
</feature>
<reference evidence="3 4" key="1">
    <citation type="submission" date="2018-06" db="EMBL/GenBank/DDBJ databases">
        <authorList>
            <consortium name="Pathogen Informatics"/>
            <person name="Doyle S."/>
        </authorList>
    </citation>
    <scope>NUCLEOTIDE SEQUENCE [LARGE SCALE GENOMIC DNA]</scope>
    <source>
        <strain evidence="3 4">NCTC12475</strain>
    </source>
</reference>
<dbReference type="GeneID" id="93091165"/>
<dbReference type="PANTHER" id="PTHR45947">
    <property type="entry name" value="SULFOQUINOVOSYL TRANSFERASE SQD2"/>
    <property type="match status" value="1"/>
</dbReference>